<dbReference type="Proteomes" id="UP000281553">
    <property type="component" value="Unassembled WGS sequence"/>
</dbReference>
<dbReference type="AlphaFoldDB" id="A0A3P7SE78"/>
<accession>A0A3P7SE78</accession>
<proteinExistence type="predicted"/>
<protein>
    <submittedName>
        <fullName evidence="1">Uncharacterized protein</fullName>
    </submittedName>
</protein>
<sequence length="80" mass="8558">MAQAPMACDIFGLTNGSVYAESIVLYLLSEADANNVTAEIILAHLFSGYNIIGGFGILGPWTKIRGKVVGRILIGQPFCR</sequence>
<dbReference type="EMBL" id="UYRU01127288">
    <property type="protein sequence ID" value="VDN49969.1"/>
    <property type="molecule type" value="Genomic_DNA"/>
</dbReference>
<gene>
    <name evidence="1" type="ORF">DILT_LOCUS19964</name>
</gene>
<evidence type="ECO:0000313" key="2">
    <source>
        <dbReference type="Proteomes" id="UP000281553"/>
    </source>
</evidence>
<name>A0A3P7SE78_DIBLA</name>
<reference evidence="1 2" key="1">
    <citation type="submission" date="2018-11" db="EMBL/GenBank/DDBJ databases">
        <authorList>
            <consortium name="Pathogen Informatics"/>
        </authorList>
    </citation>
    <scope>NUCLEOTIDE SEQUENCE [LARGE SCALE GENOMIC DNA]</scope>
</reference>
<evidence type="ECO:0000313" key="1">
    <source>
        <dbReference type="EMBL" id="VDN49969.1"/>
    </source>
</evidence>
<keyword evidence="2" id="KW-1185">Reference proteome</keyword>
<organism evidence="1 2">
    <name type="scientific">Dibothriocephalus latus</name>
    <name type="common">Fish tapeworm</name>
    <name type="synonym">Diphyllobothrium latum</name>
    <dbReference type="NCBI Taxonomy" id="60516"/>
    <lineage>
        <taxon>Eukaryota</taxon>
        <taxon>Metazoa</taxon>
        <taxon>Spiralia</taxon>
        <taxon>Lophotrochozoa</taxon>
        <taxon>Platyhelminthes</taxon>
        <taxon>Cestoda</taxon>
        <taxon>Eucestoda</taxon>
        <taxon>Diphyllobothriidea</taxon>
        <taxon>Diphyllobothriidae</taxon>
        <taxon>Dibothriocephalus</taxon>
    </lineage>
</organism>